<evidence type="ECO:0000313" key="3">
    <source>
        <dbReference type="Proteomes" id="UP000018208"/>
    </source>
</evidence>
<dbReference type="AlphaFoldDB" id="V6LTU9"/>
<dbReference type="EMBL" id="KI546006">
    <property type="protein sequence ID" value="EST48087.1"/>
    <property type="molecule type" value="Genomic_DNA"/>
</dbReference>
<dbReference type="EMBL" id="AUWU02000001">
    <property type="protein sequence ID" value="KAH0577197.1"/>
    <property type="molecule type" value="Genomic_DNA"/>
</dbReference>
<reference evidence="1 2" key="1">
    <citation type="journal article" date="2014" name="PLoS Genet.">
        <title>The Genome of Spironucleus salmonicida Highlights a Fish Pathogen Adapted to Fluctuating Environments.</title>
        <authorList>
            <person name="Xu F."/>
            <person name="Jerlstrom-Hultqvist J."/>
            <person name="Einarsson E."/>
            <person name="Astvaldsson A."/>
            <person name="Svard S.G."/>
            <person name="Andersson J.O."/>
        </authorList>
    </citation>
    <scope>NUCLEOTIDE SEQUENCE</scope>
    <source>
        <strain evidence="2">ATCC 50377</strain>
    </source>
</reference>
<reference evidence="2" key="2">
    <citation type="submission" date="2020-12" db="EMBL/GenBank/DDBJ databases">
        <title>New Spironucleus salmonicida genome in near-complete chromosomes.</title>
        <authorList>
            <person name="Xu F."/>
            <person name="Kurt Z."/>
            <person name="Jimenez-Gonzalez A."/>
            <person name="Astvaldsson A."/>
            <person name="Andersson J.O."/>
            <person name="Svard S.G."/>
        </authorList>
    </citation>
    <scope>NUCLEOTIDE SEQUENCE</scope>
    <source>
        <strain evidence="2">ATCC 50377</strain>
    </source>
</reference>
<dbReference type="Proteomes" id="UP000018208">
    <property type="component" value="Unassembled WGS sequence"/>
</dbReference>
<keyword evidence="3" id="KW-1185">Reference proteome</keyword>
<evidence type="ECO:0000313" key="1">
    <source>
        <dbReference type="EMBL" id="EST48087.1"/>
    </source>
</evidence>
<gene>
    <name evidence="1" type="ORF">SS50377_11785</name>
    <name evidence="2" type="ORF">SS50377_20548</name>
</gene>
<protein>
    <submittedName>
        <fullName evidence="1">Uncharacterized protein</fullName>
    </submittedName>
</protein>
<name>V6LTU9_9EUKA</name>
<dbReference type="VEuPathDB" id="GiardiaDB:SS50377_20548"/>
<sequence>MLPKLLPKPIYRSTSPPPKRHVLAILPPIRSTSVQVQKQLEQTADFGELRNFIMRERKTFGAISSKIDVLGYKCSDLLNKLAFLIKEMKREKMALRPRR</sequence>
<organism evidence="1">
    <name type="scientific">Spironucleus salmonicida</name>
    <dbReference type="NCBI Taxonomy" id="348837"/>
    <lineage>
        <taxon>Eukaryota</taxon>
        <taxon>Metamonada</taxon>
        <taxon>Diplomonadida</taxon>
        <taxon>Hexamitidae</taxon>
        <taxon>Hexamitinae</taxon>
        <taxon>Spironucleus</taxon>
    </lineage>
</organism>
<accession>V6LTU9</accession>
<evidence type="ECO:0000313" key="2">
    <source>
        <dbReference type="EMBL" id="KAH0577197.1"/>
    </source>
</evidence>
<proteinExistence type="predicted"/>